<name>A0AAN7W6R0_9SACH</name>
<evidence type="ECO:0000256" key="5">
    <source>
        <dbReference type="ARBA" id="ARBA00023002"/>
    </source>
</evidence>
<dbReference type="Gene3D" id="3.60.130.10">
    <property type="entry name" value="Clavaminate synthase-like"/>
    <property type="match status" value="1"/>
</dbReference>
<dbReference type="GO" id="GO:0051213">
    <property type="term" value="F:dioxygenase activity"/>
    <property type="evidence" value="ECO:0007669"/>
    <property type="project" value="UniProtKB-KW"/>
</dbReference>
<evidence type="ECO:0000256" key="3">
    <source>
        <dbReference type="ARBA" id="ARBA00022723"/>
    </source>
</evidence>
<organism evidence="8 9">
    <name type="scientific">Arxiozyma heterogenica</name>
    <dbReference type="NCBI Taxonomy" id="278026"/>
    <lineage>
        <taxon>Eukaryota</taxon>
        <taxon>Fungi</taxon>
        <taxon>Dikarya</taxon>
        <taxon>Ascomycota</taxon>
        <taxon>Saccharomycotina</taxon>
        <taxon>Saccharomycetes</taxon>
        <taxon>Saccharomycetales</taxon>
        <taxon>Saccharomycetaceae</taxon>
        <taxon>Arxiozyma</taxon>
    </lineage>
</organism>
<keyword evidence="9" id="KW-1185">Reference proteome</keyword>
<dbReference type="EMBL" id="JAWIZZ010000002">
    <property type="protein sequence ID" value="KAK5782449.1"/>
    <property type="molecule type" value="Genomic_DNA"/>
</dbReference>
<dbReference type="CDD" id="cd00250">
    <property type="entry name" value="CAS_like"/>
    <property type="match status" value="1"/>
</dbReference>
<comment type="similarity">
    <text evidence="2">Belongs to the gamma-BBH/TMLD family.</text>
</comment>
<gene>
    <name evidence="8" type="ORF">RI543_000002</name>
</gene>
<dbReference type="PANTHER" id="PTHR10696">
    <property type="entry name" value="GAMMA-BUTYROBETAINE HYDROXYLASE-RELATED"/>
    <property type="match status" value="1"/>
</dbReference>
<evidence type="ECO:0000313" key="9">
    <source>
        <dbReference type="Proteomes" id="UP001306508"/>
    </source>
</evidence>
<evidence type="ECO:0000259" key="7">
    <source>
        <dbReference type="Pfam" id="PF02668"/>
    </source>
</evidence>
<dbReference type="InterPro" id="IPR042098">
    <property type="entry name" value="TauD-like_sf"/>
</dbReference>
<dbReference type="InterPro" id="IPR050411">
    <property type="entry name" value="AlphaKG_dependent_hydroxylases"/>
</dbReference>
<dbReference type="InterPro" id="IPR003819">
    <property type="entry name" value="TauD/TfdA-like"/>
</dbReference>
<dbReference type="GO" id="GO:0045329">
    <property type="term" value="P:carnitine biosynthetic process"/>
    <property type="evidence" value="ECO:0007669"/>
    <property type="project" value="TreeGrafter"/>
</dbReference>
<sequence>MLKMLSKNGNVLAKRYFNKFHKKPLEGVILNSSFNKDSTTVSFIAHENNRSSTDKPYTVCFNNIFLRDSSRSPGSVDVGSGQKLFTTGELATDSIHTTPELVEITSDGKFLTIKWKDGDVYDYPLEFLYKYKGSTFVTRSLRNRHTSHRPTLWDTMIFNDHLKTFAMDYDEFLHDDKRFYDALINLQKIGMVMIKNLPKIDKSVDPLRLLCNRIGPVRSTIYGEIFEVNNLKPNDSNITFSNKKLPFHQDLTYLENIPGFQLLHVVKNETDGGENLYVDAFNSTRHIRETDIEAYEALNIVPINYQYKKDDKRYYQSKPLIEQYDSNEHNVEIGNYEYLIKTINYSPPYQAPLTYGIYNKAPNREVSTAPGKVIERFLFRDFIRGLKLFEQSINNPANQIEISMPEDTCIIFNNRRILHARNEIISKPNSQRLFRGCFISNDHFMSKLTYFEEKFGS</sequence>
<dbReference type="Pfam" id="PF02668">
    <property type="entry name" value="TauD"/>
    <property type="match status" value="1"/>
</dbReference>
<reference evidence="9" key="1">
    <citation type="submission" date="2023-07" db="EMBL/GenBank/DDBJ databases">
        <title>A draft genome of Kazachstania heterogenica Y-27499.</title>
        <authorList>
            <person name="Donic C."/>
            <person name="Kralova J.S."/>
            <person name="Fidel L."/>
            <person name="Ben-Dor S."/>
            <person name="Jung S."/>
        </authorList>
    </citation>
    <scope>NUCLEOTIDE SEQUENCE [LARGE SCALE GENOMIC DNA]</scope>
    <source>
        <strain evidence="9">Y27499</strain>
    </source>
</reference>
<dbReference type="GO" id="GO:0046872">
    <property type="term" value="F:metal ion binding"/>
    <property type="evidence" value="ECO:0007669"/>
    <property type="project" value="UniProtKB-KW"/>
</dbReference>
<dbReference type="SUPFAM" id="SSF51197">
    <property type="entry name" value="Clavaminate synthase-like"/>
    <property type="match status" value="1"/>
</dbReference>
<dbReference type="Gene3D" id="3.30.2020.30">
    <property type="match status" value="1"/>
</dbReference>
<accession>A0AAN7W6R0</accession>
<feature type="domain" description="TauD/TfdA-like" evidence="7">
    <location>
        <begin position="168"/>
        <end position="437"/>
    </location>
</feature>
<dbReference type="InterPro" id="IPR038492">
    <property type="entry name" value="GBBH-like_N_sf"/>
</dbReference>
<keyword evidence="4" id="KW-0223">Dioxygenase</keyword>
<dbReference type="AlphaFoldDB" id="A0AAN7W6R0"/>
<protein>
    <recommendedName>
        <fullName evidence="7">TauD/TfdA-like domain-containing protein</fullName>
    </recommendedName>
</protein>
<keyword evidence="3" id="KW-0479">Metal-binding</keyword>
<dbReference type="PANTHER" id="PTHR10696:SF25">
    <property type="entry name" value="OXIDOREDUCTASE AIM17-RELATED"/>
    <property type="match status" value="1"/>
</dbReference>
<dbReference type="GO" id="GO:0005739">
    <property type="term" value="C:mitochondrion"/>
    <property type="evidence" value="ECO:0007669"/>
    <property type="project" value="TreeGrafter"/>
</dbReference>
<evidence type="ECO:0000256" key="6">
    <source>
        <dbReference type="ARBA" id="ARBA00023004"/>
    </source>
</evidence>
<keyword evidence="5" id="KW-0560">Oxidoreductase</keyword>
<comment type="caution">
    <text evidence="8">The sequence shown here is derived from an EMBL/GenBank/DDBJ whole genome shotgun (WGS) entry which is preliminary data.</text>
</comment>
<dbReference type="Proteomes" id="UP001306508">
    <property type="component" value="Unassembled WGS sequence"/>
</dbReference>
<keyword evidence="6" id="KW-0408">Iron</keyword>
<evidence type="ECO:0000313" key="8">
    <source>
        <dbReference type="EMBL" id="KAK5782449.1"/>
    </source>
</evidence>
<comment type="cofactor">
    <cofactor evidence="1">
        <name>Fe(2+)</name>
        <dbReference type="ChEBI" id="CHEBI:29033"/>
    </cofactor>
</comment>
<evidence type="ECO:0000256" key="2">
    <source>
        <dbReference type="ARBA" id="ARBA00008654"/>
    </source>
</evidence>
<proteinExistence type="inferred from homology"/>
<evidence type="ECO:0000256" key="4">
    <source>
        <dbReference type="ARBA" id="ARBA00022964"/>
    </source>
</evidence>
<evidence type="ECO:0000256" key="1">
    <source>
        <dbReference type="ARBA" id="ARBA00001954"/>
    </source>
</evidence>